<reference evidence="7" key="1">
    <citation type="submission" date="2018-05" db="EMBL/GenBank/DDBJ databases">
        <authorList>
            <person name="Li Y."/>
        </authorList>
    </citation>
    <scope>NUCLEOTIDE SEQUENCE [LARGE SCALE GENOMIC DNA]</scope>
    <source>
        <strain evidence="7">sk1b4</strain>
    </source>
</reference>
<evidence type="ECO:0000313" key="7">
    <source>
        <dbReference type="Proteomes" id="UP000245283"/>
    </source>
</evidence>
<dbReference type="SUPFAM" id="SSF51419">
    <property type="entry name" value="PLP-binding barrel"/>
    <property type="match status" value="1"/>
</dbReference>
<dbReference type="Proteomes" id="UP000245283">
    <property type="component" value="Unassembled WGS sequence"/>
</dbReference>
<dbReference type="CDD" id="cd00635">
    <property type="entry name" value="PLPDE_III_YBL036c_like"/>
    <property type="match status" value="1"/>
</dbReference>
<dbReference type="NCBIfam" id="TIGR00044">
    <property type="entry name" value="YggS family pyridoxal phosphate-dependent enzyme"/>
    <property type="match status" value="1"/>
</dbReference>
<dbReference type="PIRSF" id="PIRSF004848">
    <property type="entry name" value="YBL036c_PLPDEIII"/>
    <property type="match status" value="1"/>
</dbReference>
<dbReference type="Gene3D" id="3.20.20.10">
    <property type="entry name" value="Alanine racemase"/>
    <property type="match status" value="1"/>
</dbReference>
<evidence type="ECO:0000256" key="2">
    <source>
        <dbReference type="HAMAP-Rule" id="MF_02087"/>
    </source>
</evidence>
<comment type="caution">
    <text evidence="6">The sequence shown here is derived from an EMBL/GenBank/DDBJ whole genome shotgun (WGS) entry which is preliminary data.</text>
</comment>
<gene>
    <name evidence="6" type="ORF">DD236_11555</name>
</gene>
<dbReference type="PANTHER" id="PTHR10146:SF14">
    <property type="entry name" value="PYRIDOXAL PHOSPHATE HOMEOSTASIS PROTEIN"/>
    <property type="match status" value="1"/>
</dbReference>
<dbReference type="OrthoDB" id="9804072at2"/>
<evidence type="ECO:0000259" key="5">
    <source>
        <dbReference type="Pfam" id="PF01168"/>
    </source>
</evidence>
<dbReference type="EMBL" id="QETB01000007">
    <property type="protein sequence ID" value="PWF24442.1"/>
    <property type="molecule type" value="Genomic_DNA"/>
</dbReference>
<proteinExistence type="inferred from homology"/>
<comment type="function">
    <text evidence="2">Pyridoxal 5'-phosphate (PLP)-binding protein, which is involved in PLP homeostasis.</text>
</comment>
<dbReference type="Pfam" id="PF01168">
    <property type="entry name" value="Ala_racemase_N"/>
    <property type="match status" value="1"/>
</dbReference>
<dbReference type="HAMAP" id="MF_02087">
    <property type="entry name" value="PLP_homeostasis"/>
    <property type="match status" value="1"/>
</dbReference>
<protein>
    <recommendedName>
        <fullName evidence="2">Pyridoxal phosphate homeostasis protein</fullName>
        <shortName evidence="2">PLP homeostasis protein</shortName>
    </recommendedName>
</protein>
<evidence type="ECO:0000313" key="6">
    <source>
        <dbReference type="EMBL" id="PWF24442.1"/>
    </source>
</evidence>
<dbReference type="InterPro" id="IPR029066">
    <property type="entry name" value="PLP-binding_barrel"/>
</dbReference>
<dbReference type="GO" id="GO:0030170">
    <property type="term" value="F:pyridoxal phosphate binding"/>
    <property type="evidence" value="ECO:0007669"/>
    <property type="project" value="UniProtKB-UniRule"/>
</dbReference>
<comment type="similarity">
    <text evidence="2 4">Belongs to the pyridoxal phosphate-binding protein YggS/PROSC family.</text>
</comment>
<keyword evidence="1 2" id="KW-0663">Pyridoxal phosphate</keyword>
<feature type="domain" description="Alanine racemase N-terminal" evidence="5">
    <location>
        <begin position="84"/>
        <end position="252"/>
    </location>
</feature>
<evidence type="ECO:0000256" key="4">
    <source>
        <dbReference type="RuleBase" id="RU004514"/>
    </source>
</evidence>
<comment type="cofactor">
    <cofactor evidence="3">
        <name>pyridoxal 5'-phosphate</name>
        <dbReference type="ChEBI" id="CHEBI:597326"/>
    </cofactor>
</comment>
<evidence type="ECO:0000256" key="1">
    <source>
        <dbReference type="ARBA" id="ARBA00022898"/>
    </source>
</evidence>
<dbReference type="AlphaFoldDB" id="A0A2V1K638"/>
<dbReference type="InterPro" id="IPR001608">
    <property type="entry name" value="Ala_racemase_N"/>
</dbReference>
<name>A0A2V1K638_9ACTO</name>
<dbReference type="InterPro" id="IPR011078">
    <property type="entry name" value="PyrdxlP_homeostasis"/>
</dbReference>
<evidence type="ECO:0000256" key="3">
    <source>
        <dbReference type="PIRSR" id="PIRSR004848-1"/>
    </source>
</evidence>
<feature type="modified residue" description="N6-(pyridoxal phosphate)lysine" evidence="2 3">
    <location>
        <position position="51"/>
    </location>
</feature>
<accession>A0A2V1K638</accession>
<dbReference type="PANTHER" id="PTHR10146">
    <property type="entry name" value="PROLINE SYNTHETASE CO-TRANSCRIBED BACTERIAL HOMOLOG PROTEIN"/>
    <property type="match status" value="1"/>
</dbReference>
<keyword evidence="7" id="KW-1185">Reference proteome</keyword>
<sequence length="258" mass="27659">MPAKESIVNLESVPALDEIPGRFARLQESVAQVVAKTGREPGSVAIELAVKYQAPESVLAAIDAGGTLLGHNIIQQLEETEQALADANAPRHRTHVIGHVQKNKAGRALAYAQCIETVDSSKLARRLDRLQGERIERGEASHPFDVMIQVNSSGTESQYGRAPESVVDFAGKIAGLENLRLVGLMTIGAHTTDVAAIARSFQIVRELREQIQEAGIASATELSMGMTHDMDIAIAEGSTIIRVGTAVFGPRPQIISQQ</sequence>
<organism evidence="6 7">
    <name type="scientific">Ancrocorticia populi</name>
    <dbReference type="NCBI Taxonomy" id="2175228"/>
    <lineage>
        <taxon>Bacteria</taxon>
        <taxon>Bacillati</taxon>
        <taxon>Actinomycetota</taxon>
        <taxon>Actinomycetes</taxon>
        <taxon>Actinomycetales</taxon>
        <taxon>Actinomycetaceae</taxon>
        <taxon>Ancrocorticia</taxon>
    </lineage>
</organism>